<evidence type="ECO:0000313" key="3">
    <source>
        <dbReference type="Proteomes" id="UP000660047"/>
    </source>
</evidence>
<gene>
    <name evidence="2" type="ORF">COEU31_15810</name>
</gene>
<accession>A0AAI9NYZ4</accession>
<keyword evidence="1" id="KW-1133">Transmembrane helix</keyword>
<reference evidence="2" key="1">
    <citation type="submission" date="2020-06" db="EMBL/GenBank/DDBJ databases">
        <title>Characterization of fructooligosaccharide metabolism and fructooligosaccharide-degrading enzymes in human commensal butyrate producers.</title>
        <authorList>
            <person name="Tanno H."/>
            <person name="Fujii T."/>
            <person name="Hirano K."/>
            <person name="Maeno S."/>
            <person name="Tonozuka T."/>
            <person name="Sakamoto M."/>
            <person name="Ohkuma M."/>
            <person name="Tochio T."/>
            <person name="Endo A."/>
        </authorList>
    </citation>
    <scope>NUCLEOTIDE SEQUENCE</scope>
    <source>
        <strain evidence="2">JCM 31265</strain>
    </source>
</reference>
<dbReference type="Proteomes" id="UP000660047">
    <property type="component" value="Unassembled WGS sequence"/>
</dbReference>
<keyword evidence="1" id="KW-0472">Membrane</keyword>
<dbReference type="Pfam" id="PF22564">
    <property type="entry name" value="HAAS"/>
    <property type="match status" value="1"/>
</dbReference>
<feature type="transmembrane region" description="Helical" evidence="1">
    <location>
        <begin position="150"/>
        <end position="171"/>
    </location>
</feature>
<evidence type="ECO:0000256" key="1">
    <source>
        <dbReference type="SAM" id="Phobius"/>
    </source>
</evidence>
<keyword evidence="1" id="KW-0812">Transmembrane</keyword>
<dbReference type="EMBL" id="BLYL01000008">
    <property type="protein sequence ID" value="GFO94535.1"/>
    <property type="molecule type" value="Genomic_DNA"/>
</dbReference>
<feature type="transmembrane region" description="Helical" evidence="1">
    <location>
        <begin position="85"/>
        <end position="112"/>
    </location>
</feature>
<comment type="caution">
    <text evidence="2">The sequence shown here is derived from an EMBL/GenBank/DDBJ whole genome shotgun (WGS) entry which is preliminary data.</text>
</comment>
<name>A0AAI9NYZ4_9FIRM</name>
<organism evidence="2 3">
    <name type="scientific">Coprococcus eutactus</name>
    <dbReference type="NCBI Taxonomy" id="33043"/>
    <lineage>
        <taxon>Bacteria</taxon>
        <taxon>Bacillati</taxon>
        <taxon>Bacillota</taxon>
        <taxon>Clostridia</taxon>
        <taxon>Lachnospirales</taxon>
        <taxon>Lachnospiraceae</taxon>
        <taxon>Coprococcus</taxon>
    </lineage>
</organism>
<proteinExistence type="predicted"/>
<evidence type="ECO:0000313" key="2">
    <source>
        <dbReference type="EMBL" id="GFO94535.1"/>
    </source>
</evidence>
<dbReference type="RefSeq" id="WP_015534789.1">
    <property type="nucleotide sequence ID" value="NZ_BLYL01000008.1"/>
</dbReference>
<evidence type="ECO:0008006" key="4">
    <source>
        <dbReference type="Google" id="ProtNLM"/>
    </source>
</evidence>
<feature type="transmembrane region" description="Helical" evidence="1">
    <location>
        <begin position="118"/>
        <end position="143"/>
    </location>
</feature>
<protein>
    <recommendedName>
        <fullName evidence="4">DUF1700 domain-containing protein</fullName>
    </recommendedName>
</protein>
<sequence length="197" mass="21581">MNKQEYLESIRSRISAMPADDVNRFMDYYSEMIDDRVEDGLSEEEAVADMGSPDAAVEQILEDMPLTKLVKEKIKPKHELKAWEVVLIVLGSPVWIPLLITAAVLLLTLWIVAFALLISFYAVVLSFVVAGIGGLICTIPLFVAHSPYTAVLMLGAALIGVGIAILFVVSVKPVTVGIFKVCKASVNGIKRMFVKEK</sequence>
<dbReference type="AlphaFoldDB" id="A0AAI9NYZ4"/>